<keyword evidence="33" id="KW-1185">Reference proteome</keyword>
<dbReference type="PROSITE" id="PS00135">
    <property type="entry name" value="TRYPSIN_SER"/>
    <property type="match status" value="1"/>
</dbReference>
<dbReference type="Pfam" id="PF00008">
    <property type="entry name" value="EGF"/>
    <property type="match status" value="1"/>
</dbReference>
<dbReference type="InterPro" id="IPR001254">
    <property type="entry name" value="Trypsin_dom"/>
</dbReference>
<evidence type="ECO:0000256" key="3">
    <source>
        <dbReference type="ARBA" id="ARBA00004613"/>
    </source>
</evidence>
<dbReference type="EC" id="3.4.21.22" evidence="4"/>
<evidence type="ECO:0000256" key="2">
    <source>
        <dbReference type="ARBA" id="ARBA00002741"/>
    </source>
</evidence>
<dbReference type="PRINTS" id="PR00722">
    <property type="entry name" value="CHYMOTRYPSIN"/>
</dbReference>
<evidence type="ECO:0000256" key="14">
    <source>
        <dbReference type="ARBA" id="ARBA00022801"/>
    </source>
</evidence>
<evidence type="ECO:0000256" key="24">
    <source>
        <dbReference type="PIRSR" id="PIRSR001143-1"/>
    </source>
</evidence>
<feature type="compositionally biased region" description="Polar residues" evidence="27">
    <location>
        <begin position="186"/>
        <end position="197"/>
    </location>
</feature>
<dbReference type="InterPro" id="IPR001881">
    <property type="entry name" value="EGF-like_Ca-bd_dom"/>
</dbReference>
<evidence type="ECO:0000256" key="4">
    <source>
        <dbReference type="ARBA" id="ARBA00012066"/>
    </source>
</evidence>
<feature type="domain" description="Peptidase S1" evidence="30">
    <location>
        <begin position="271"/>
        <end position="504"/>
    </location>
</feature>
<dbReference type="STRING" id="61819.ENSACIP00000026948"/>
<dbReference type="GO" id="GO:0007596">
    <property type="term" value="P:blood coagulation"/>
    <property type="evidence" value="ECO:0007669"/>
    <property type="project" value="UniProtKB-KW"/>
</dbReference>
<proteinExistence type="predicted"/>
<keyword evidence="19" id="KW-0865">Zymogen</keyword>
<dbReference type="Gene3D" id="4.10.740.10">
    <property type="entry name" value="Coagulation Factor IX"/>
    <property type="match status" value="1"/>
</dbReference>
<evidence type="ECO:0000256" key="28">
    <source>
        <dbReference type="SAM" id="SignalP"/>
    </source>
</evidence>
<dbReference type="InterPro" id="IPR050442">
    <property type="entry name" value="Peptidase_S1_coag_factors"/>
</dbReference>
<evidence type="ECO:0000256" key="21">
    <source>
        <dbReference type="ARBA" id="ARBA00023180"/>
    </source>
</evidence>
<keyword evidence="10 26" id="KW-0645">Protease</keyword>
<dbReference type="PROSITE" id="PS50240">
    <property type="entry name" value="TRYPSIN_DOM"/>
    <property type="match status" value="1"/>
</dbReference>
<comment type="caution">
    <text evidence="25">Lacks conserved residue(s) required for the propagation of feature annotation.</text>
</comment>
<dbReference type="InterPro" id="IPR043504">
    <property type="entry name" value="Peptidase_S1_PA_chymotrypsin"/>
</dbReference>
<keyword evidence="21" id="KW-0325">Glycoprotein</keyword>
<evidence type="ECO:0000256" key="25">
    <source>
        <dbReference type="PROSITE-ProRule" id="PRU00076"/>
    </source>
</evidence>
<dbReference type="InterPro" id="IPR035972">
    <property type="entry name" value="GLA-like_dom_SF"/>
</dbReference>
<name>A0A3Q0SZ57_AMPCI</name>
<evidence type="ECO:0000256" key="12">
    <source>
        <dbReference type="ARBA" id="ARBA00022723"/>
    </source>
</evidence>
<keyword evidence="16" id="KW-0106">Calcium</keyword>
<evidence type="ECO:0000256" key="10">
    <source>
        <dbReference type="ARBA" id="ARBA00022670"/>
    </source>
</evidence>
<protein>
    <recommendedName>
        <fullName evidence="5">Coagulation factor IX</fullName>
        <ecNumber evidence="4">3.4.21.22</ecNumber>
    </recommendedName>
    <alternativeName>
        <fullName evidence="23">Christmas factor</fullName>
    </alternativeName>
</protein>
<dbReference type="PIRSF" id="PIRSF001143">
    <property type="entry name" value="Factor_X"/>
    <property type="match status" value="1"/>
</dbReference>
<dbReference type="Pfam" id="PF00089">
    <property type="entry name" value="Trypsin"/>
    <property type="match status" value="1"/>
</dbReference>
<evidence type="ECO:0000256" key="13">
    <source>
        <dbReference type="ARBA" id="ARBA00022729"/>
    </source>
</evidence>
<dbReference type="PROSITE" id="PS00011">
    <property type="entry name" value="GLA_1"/>
    <property type="match status" value="1"/>
</dbReference>
<evidence type="ECO:0000256" key="11">
    <source>
        <dbReference type="ARBA" id="ARBA00022696"/>
    </source>
</evidence>
<dbReference type="PANTHER" id="PTHR24278:SF31">
    <property type="entry name" value="COAGULATION FACTOR IX"/>
    <property type="match status" value="1"/>
</dbReference>
<evidence type="ECO:0000256" key="23">
    <source>
        <dbReference type="ARBA" id="ARBA00031357"/>
    </source>
</evidence>
<evidence type="ECO:0000256" key="8">
    <source>
        <dbReference type="ARBA" id="ARBA00022536"/>
    </source>
</evidence>
<keyword evidence="17" id="KW-0460">Magnesium</keyword>
<dbReference type="Ensembl" id="ENSACIT00000027656.1">
    <property type="protein sequence ID" value="ENSACIP00000026948.1"/>
    <property type="gene ID" value="ENSACIG00000020872.1"/>
</dbReference>
<keyword evidence="9" id="KW-0597">Phosphoprotein</keyword>
<dbReference type="InterPro" id="IPR018097">
    <property type="entry name" value="EGF_Ca-bd_CS"/>
</dbReference>
<evidence type="ECO:0000256" key="16">
    <source>
        <dbReference type="ARBA" id="ARBA00022837"/>
    </source>
</evidence>
<dbReference type="InterPro" id="IPR012224">
    <property type="entry name" value="Pept_S1A_FX"/>
</dbReference>
<dbReference type="InterPro" id="IPR001314">
    <property type="entry name" value="Peptidase_S1A"/>
</dbReference>
<accession>A0A3Q0SZ57</accession>
<feature type="domain" description="Gla" evidence="31">
    <location>
        <begin position="36"/>
        <end position="82"/>
    </location>
</feature>
<feature type="signal peptide" evidence="28">
    <location>
        <begin position="1"/>
        <end position="18"/>
    </location>
</feature>
<evidence type="ECO:0000256" key="1">
    <source>
        <dbReference type="ARBA" id="ARBA00001368"/>
    </source>
</evidence>
<keyword evidence="13 28" id="KW-0732">Signal</keyword>
<feature type="active site" description="Charge relay system" evidence="24">
    <location>
        <position position="317"/>
    </location>
</feature>
<dbReference type="InterPro" id="IPR018114">
    <property type="entry name" value="TRYPSIN_HIS"/>
</dbReference>
<evidence type="ECO:0000313" key="32">
    <source>
        <dbReference type="Ensembl" id="ENSACIP00000026948.1"/>
    </source>
</evidence>
<dbReference type="PROSITE" id="PS01187">
    <property type="entry name" value="EGF_CA"/>
    <property type="match status" value="1"/>
</dbReference>
<dbReference type="PANTHER" id="PTHR24278">
    <property type="entry name" value="COAGULATION FACTOR"/>
    <property type="match status" value="1"/>
</dbReference>
<reference evidence="32" key="1">
    <citation type="submission" date="2025-08" db="UniProtKB">
        <authorList>
            <consortium name="Ensembl"/>
        </authorList>
    </citation>
    <scope>IDENTIFICATION</scope>
</reference>
<dbReference type="SMART" id="SM00179">
    <property type="entry name" value="EGF_CA"/>
    <property type="match status" value="2"/>
</dbReference>
<keyword evidence="15 26" id="KW-0720">Serine protease</keyword>
<dbReference type="InterPro" id="IPR000294">
    <property type="entry name" value="GLA_domain"/>
</dbReference>
<feature type="chain" id="PRO_5018722291" description="Coagulation factor IX" evidence="28">
    <location>
        <begin position="19"/>
        <end position="509"/>
    </location>
</feature>
<dbReference type="InterPro" id="IPR000742">
    <property type="entry name" value="EGF"/>
</dbReference>
<dbReference type="PROSITE" id="PS00022">
    <property type="entry name" value="EGF_1"/>
    <property type="match status" value="1"/>
</dbReference>
<keyword evidence="8 25" id="KW-0245">EGF-like domain</keyword>
<feature type="active site" description="Charge relay system" evidence="24">
    <location>
        <position position="359"/>
    </location>
</feature>
<dbReference type="GeneTree" id="ENSGT00940000159516"/>
<dbReference type="GO" id="GO:0004252">
    <property type="term" value="F:serine-type endopeptidase activity"/>
    <property type="evidence" value="ECO:0007669"/>
    <property type="project" value="UniProtKB-EC"/>
</dbReference>
<keyword evidence="18" id="KW-0094">Blood coagulation</keyword>
<feature type="disulfide bond" evidence="25">
    <location>
        <begin position="108"/>
        <end position="117"/>
    </location>
</feature>
<evidence type="ECO:0000256" key="19">
    <source>
        <dbReference type="ARBA" id="ARBA00023145"/>
    </source>
</evidence>
<organism evidence="32 33">
    <name type="scientific">Amphilophus citrinellus</name>
    <name type="common">Midas cichlid</name>
    <name type="synonym">Cichlasoma citrinellum</name>
    <dbReference type="NCBI Taxonomy" id="61819"/>
    <lineage>
        <taxon>Eukaryota</taxon>
        <taxon>Metazoa</taxon>
        <taxon>Chordata</taxon>
        <taxon>Craniata</taxon>
        <taxon>Vertebrata</taxon>
        <taxon>Euteleostomi</taxon>
        <taxon>Actinopterygii</taxon>
        <taxon>Neopterygii</taxon>
        <taxon>Teleostei</taxon>
        <taxon>Neoteleostei</taxon>
        <taxon>Acanthomorphata</taxon>
        <taxon>Ovalentaria</taxon>
        <taxon>Cichlomorphae</taxon>
        <taxon>Cichliformes</taxon>
        <taxon>Cichlidae</taxon>
        <taxon>New World cichlids</taxon>
        <taxon>Cichlasomatinae</taxon>
        <taxon>Heroini</taxon>
        <taxon>Amphilophus</taxon>
    </lineage>
</organism>
<dbReference type="InterPro" id="IPR009003">
    <property type="entry name" value="Peptidase_S1_PA"/>
</dbReference>
<dbReference type="SUPFAM" id="SSF57630">
    <property type="entry name" value="GLA-domain"/>
    <property type="match status" value="1"/>
</dbReference>
<evidence type="ECO:0000259" key="29">
    <source>
        <dbReference type="PROSITE" id="PS50026"/>
    </source>
</evidence>
<evidence type="ECO:0000259" key="30">
    <source>
        <dbReference type="PROSITE" id="PS50240"/>
    </source>
</evidence>
<feature type="region of interest" description="Disordered" evidence="27">
    <location>
        <begin position="186"/>
        <end position="212"/>
    </location>
</feature>
<dbReference type="GO" id="GO:0005509">
    <property type="term" value="F:calcium ion binding"/>
    <property type="evidence" value="ECO:0007669"/>
    <property type="project" value="InterPro"/>
</dbReference>
<evidence type="ECO:0000256" key="20">
    <source>
        <dbReference type="ARBA" id="ARBA00023157"/>
    </source>
</evidence>
<evidence type="ECO:0000256" key="15">
    <source>
        <dbReference type="ARBA" id="ARBA00022825"/>
    </source>
</evidence>
<dbReference type="Gene3D" id="2.10.25.10">
    <property type="entry name" value="Laminin"/>
    <property type="match status" value="2"/>
</dbReference>
<comment type="subcellular location">
    <subcellularLocation>
        <location evidence="3">Secreted</location>
    </subcellularLocation>
</comment>
<evidence type="ECO:0000256" key="27">
    <source>
        <dbReference type="SAM" id="MobiDB-lite"/>
    </source>
</evidence>
<dbReference type="Pfam" id="PF14670">
    <property type="entry name" value="FXa_inhibition"/>
    <property type="match status" value="1"/>
</dbReference>
<dbReference type="FunFam" id="4.10.740.10:FF:000001">
    <property type="entry name" value="vitamin K-dependent protein S"/>
    <property type="match status" value="1"/>
</dbReference>
<dbReference type="PRINTS" id="PR00001">
    <property type="entry name" value="GLABLOOD"/>
</dbReference>
<sequence length="509" mass="56923">QADEFLLTLLPLLLYLNGAVFVSQQTAHTVLHRKRRFNTPFEELKQGNLERECIEEICSMEEAREVFENDEKTMEFWAGYIDGDQCSPPPCQNGGVCEDGISSYVCWCKPNFSGKNCEIEVTKQCLVNNGGCSHFCVMKADQAMCRCAGGYRLGSDKKSCEPTEPLSCGRMNLSSSSLTRSILEPRSSNFSSYNNNPQDDDEDISDYDYHDHPTNNSNLFNDSLDSAAEAVIGSRHVRSVNETATTKEKMSSWGFSMLPNIAAKENNDQRIVGGDTAIPGEIPWQVALMSHSASLPRALPFCGGSLLTNLWVITAAHCLWNTDGEHDVNSDEGPERDHNVAERHPHHKYSFKNSPYNHDIALLKLASPVELSNERRPICLGPKEFIQNIVRASASSLVSGWGRIRFRGPEATKLQKLEIPYVDRTRCKQSSRDHITRFMFCAGFENEQKDSCQGDSGGPHATNYKGTWFLTGIVSWGEECAKDGKYGVYTRVSEYYRWISNTTGINPSV</sequence>
<evidence type="ECO:0000256" key="6">
    <source>
        <dbReference type="ARBA" id="ARBA00022479"/>
    </source>
</evidence>
<dbReference type="Gene3D" id="2.40.10.10">
    <property type="entry name" value="Trypsin-like serine proteases"/>
    <property type="match status" value="2"/>
</dbReference>
<evidence type="ECO:0000256" key="26">
    <source>
        <dbReference type="RuleBase" id="RU363034"/>
    </source>
</evidence>
<dbReference type="CDD" id="cd00190">
    <property type="entry name" value="Tryp_SPc"/>
    <property type="match status" value="1"/>
</dbReference>
<keyword evidence="12" id="KW-0479">Metal-binding</keyword>
<evidence type="ECO:0000256" key="9">
    <source>
        <dbReference type="ARBA" id="ARBA00022553"/>
    </source>
</evidence>
<dbReference type="SMART" id="SM00181">
    <property type="entry name" value="EGF"/>
    <property type="match status" value="2"/>
</dbReference>
<comment type="catalytic activity">
    <reaction evidence="1">
        <text>Selective cleavage of Arg-|-Ile bond in factor X to form factor Xa.</text>
        <dbReference type="EC" id="3.4.21.22"/>
    </reaction>
</comment>
<comment type="function">
    <text evidence="2">Factor IX is a vitamin K-dependent plasma protein that participates in the intrinsic pathway of blood coagulation by converting factor X to its active form in the presence of Ca(2+) ions, phospholipids, and factor VIIIa.</text>
</comment>
<dbReference type="GO" id="GO:0005615">
    <property type="term" value="C:extracellular space"/>
    <property type="evidence" value="ECO:0007669"/>
    <property type="project" value="TreeGrafter"/>
</dbReference>
<evidence type="ECO:0000256" key="18">
    <source>
        <dbReference type="ARBA" id="ARBA00023084"/>
    </source>
</evidence>
<dbReference type="PROSITE" id="PS50026">
    <property type="entry name" value="EGF_3"/>
    <property type="match status" value="1"/>
</dbReference>
<keyword evidence="14 26" id="KW-0378">Hydrolase</keyword>
<reference evidence="32" key="2">
    <citation type="submission" date="2025-09" db="UniProtKB">
        <authorList>
            <consortium name="Ensembl"/>
        </authorList>
    </citation>
    <scope>IDENTIFICATION</scope>
</reference>
<dbReference type="PRINTS" id="PR00010">
    <property type="entry name" value="EGFBLOOD"/>
</dbReference>
<evidence type="ECO:0000256" key="7">
    <source>
        <dbReference type="ARBA" id="ARBA00022525"/>
    </source>
</evidence>
<dbReference type="Pfam" id="PF00594">
    <property type="entry name" value="Gla"/>
    <property type="match status" value="1"/>
</dbReference>
<evidence type="ECO:0000259" key="31">
    <source>
        <dbReference type="PROSITE" id="PS50998"/>
    </source>
</evidence>
<keyword evidence="22" id="KW-0379">Hydroxylation</keyword>
<dbReference type="CDD" id="cd00054">
    <property type="entry name" value="EGF_CA"/>
    <property type="match status" value="1"/>
</dbReference>
<dbReference type="PROSITE" id="PS00010">
    <property type="entry name" value="ASX_HYDROXYL"/>
    <property type="match status" value="1"/>
</dbReference>
<dbReference type="InterPro" id="IPR017857">
    <property type="entry name" value="Coagulation_fac-like_Gla_dom"/>
</dbReference>
<dbReference type="FunFam" id="2.40.10.10:FF:000120">
    <property type="entry name" value="Putative serine protease"/>
    <property type="match status" value="1"/>
</dbReference>
<keyword evidence="7" id="KW-0964">Secreted</keyword>
<dbReference type="FunFam" id="2.10.25.10:FF:000162">
    <property type="entry name" value="Coagulation factor X (Predicted)"/>
    <property type="match status" value="1"/>
</dbReference>
<dbReference type="GO" id="GO:0006508">
    <property type="term" value="P:proteolysis"/>
    <property type="evidence" value="ECO:0007669"/>
    <property type="project" value="UniProtKB-KW"/>
</dbReference>
<keyword evidence="11" id="KW-0356">Hemostasis</keyword>
<evidence type="ECO:0000256" key="17">
    <source>
        <dbReference type="ARBA" id="ARBA00022842"/>
    </source>
</evidence>
<evidence type="ECO:0000256" key="5">
    <source>
        <dbReference type="ARBA" id="ARBA00019454"/>
    </source>
</evidence>
<dbReference type="SMART" id="SM00020">
    <property type="entry name" value="Tryp_SPc"/>
    <property type="match status" value="1"/>
</dbReference>
<dbReference type="InterPro" id="IPR033116">
    <property type="entry name" value="TRYPSIN_SER"/>
</dbReference>
<evidence type="ECO:0000313" key="33">
    <source>
        <dbReference type="Proteomes" id="UP000261340"/>
    </source>
</evidence>
<feature type="domain" description="EGF-like" evidence="29">
    <location>
        <begin position="82"/>
        <end position="118"/>
    </location>
</feature>
<dbReference type="PROSITE" id="PS50998">
    <property type="entry name" value="GLA_2"/>
    <property type="match status" value="1"/>
</dbReference>
<dbReference type="SUPFAM" id="SSF57196">
    <property type="entry name" value="EGF/Laminin"/>
    <property type="match status" value="2"/>
</dbReference>
<dbReference type="SMART" id="SM00069">
    <property type="entry name" value="GLA"/>
    <property type="match status" value="1"/>
</dbReference>
<dbReference type="SUPFAM" id="SSF50494">
    <property type="entry name" value="Trypsin-like serine proteases"/>
    <property type="match status" value="1"/>
</dbReference>
<keyword evidence="6" id="KW-0301">Gamma-carboxyglutamic acid</keyword>
<dbReference type="InterPro" id="IPR000152">
    <property type="entry name" value="EGF-type_Asp/Asn_hydroxyl_site"/>
</dbReference>
<feature type="active site" description="Charge relay system" evidence="24">
    <location>
        <position position="456"/>
    </location>
</feature>
<dbReference type="AlphaFoldDB" id="A0A3Q0SZ57"/>
<dbReference type="Proteomes" id="UP000261340">
    <property type="component" value="Unplaced"/>
</dbReference>
<evidence type="ECO:0000256" key="22">
    <source>
        <dbReference type="ARBA" id="ARBA00023278"/>
    </source>
</evidence>
<dbReference type="OMA" id="SYECWCR"/>
<dbReference type="PROSITE" id="PS00134">
    <property type="entry name" value="TRYPSIN_HIS"/>
    <property type="match status" value="1"/>
</dbReference>
<keyword evidence="20 25" id="KW-1015">Disulfide bond</keyword>